<organism evidence="2 3">
    <name type="scientific">Reticulomyxa filosa</name>
    <dbReference type="NCBI Taxonomy" id="46433"/>
    <lineage>
        <taxon>Eukaryota</taxon>
        <taxon>Sar</taxon>
        <taxon>Rhizaria</taxon>
        <taxon>Retaria</taxon>
        <taxon>Foraminifera</taxon>
        <taxon>Monothalamids</taxon>
        <taxon>Reticulomyxidae</taxon>
        <taxon>Reticulomyxa</taxon>
    </lineage>
</organism>
<evidence type="ECO:0000313" key="3">
    <source>
        <dbReference type="Proteomes" id="UP000023152"/>
    </source>
</evidence>
<feature type="transmembrane region" description="Helical" evidence="1">
    <location>
        <begin position="230"/>
        <end position="249"/>
    </location>
</feature>
<keyword evidence="1" id="KW-1133">Transmembrane helix</keyword>
<reference evidence="2 3" key="1">
    <citation type="journal article" date="2013" name="Curr. Biol.">
        <title>The Genome of the Foraminiferan Reticulomyxa filosa.</title>
        <authorList>
            <person name="Glockner G."/>
            <person name="Hulsmann N."/>
            <person name="Schleicher M."/>
            <person name="Noegel A.A."/>
            <person name="Eichinger L."/>
            <person name="Gallinger C."/>
            <person name="Pawlowski J."/>
            <person name="Sierra R."/>
            <person name="Euteneuer U."/>
            <person name="Pillet L."/>
            <person name="Moustafa A."/>
            <person name="Platzer M."/>
            <person name="Groth M."/>
            <person name="Szafranski K."/>
            <person name="Schliwa M."/>
        </authorList>
    </citation>
    <scope>NUCLEOTIDE SEQUENCE [LARGE SCALE GENOMIC DNA]</scope>
</reference>
<keyword evidence="1" id="KW-0472">Membrane</keyword>
<feature type="transmembrane region" description="Helical" evidence="1">
    <location>
        <begin position="150"/>
        <end position="170"/>
    </location>
</feature>
<gene>
    <name evidence="2" type="ORF">RFI_39971</name>
</gene>
<keyword evidence="1" id="KW-0812">Transmembrane</keyword>
<dbReference type="EMBL" id="ASPP01049299">
    <property type="protein sequence ID" value="ETN97558.1"/>
    <property type="molecule type" value="Genomic_DNA"/>
</dbReference>
<comment type="caution">
    <text evidence="2">The sequence shown here is derived from an EMBL/GenBank/DDBJ whole genome shotgun (WGS) entry which is preliminary data.</text>
</comment>
<dbReference type="GO" id="GO:0016301">
    <property type="term" value="F:kinase activity"/>
    <property type="evidence" value="ECO:0007669"/>
    <property type="project" value="UniProtKB-KW"/>
</dbReference>
<dbReference type="AlphaFoldDB" id="X6L839"/>
<protein>
    <submittedName>
        <fullName evidence="2">Protein kinase 4</fullName>
    </submittedName>
</protein>
<proteinExistence type="predicted"/>
<keyword evidence="3" id="KW-1185">Reference proteome</keyword>
<evidence type="ECO:0000313" key="2">
    <source>
        <dbReference type="EMBL" id="ETN97558.1"/>
    </source>
</evidence>
<accession>X6L839</accession>
<sequence length="252" mass="29778">MKPKSSNTNMNMNMDMNMNINMNMNMNMNVTEESDGNENTRRASMVMLNDSNKMMSRCHNPYMNKRDEKEEEIRAGSSWLFPHSLHDKEKKQSHQQGQRQEEHEQEILRAIFQKKKDGNSDSFKSNKIDSDINIQSGSFVSSSMEGTVNIGLYIHYTYICICILICLLINNNGNNNNNKKKKKNRWNIYKLYNEESGKHWRQLMDVTSETEQYIRALDMFDIQAIGCRDYVQLFYAAYFIGFFSFYLQFKYI</sequence>
<name>X6L839_RETFI</name>
<keyword evidence="2" id="KW-0418">Kinase</keyword>
<dbReference type="Proteomes" id="UP000023152">
    <property type="component" value="Unassembled WGS sequence"/>
</dbReference>
<evidence type="ECO:0000256" key="1">
    <source>
        <dbReference type="SAM" id="Phobius"/>
    </source>
</evidence>
<keyword evidence="2" id="KW-0808">Transferase</keyword>